<dbReference type="InParanoid" id="A0A0C3GMA4"/>
<evidence type="ECO:0000256" key="1">
    <source>
        <dbReference type="SAM" id="MobiDB-lite"/>
    </source>
</evidence>
<sequence>MRQKTQTAEDAKLRTTLENMRYAACTPEDIKILKSRIAGRRPKQPKLSTKEFRNVSIITALNAQKDRINELGSVQFAAETGQTLTHFYSIDRFGSSPDAAEKRPRGRKSKASGKHVSNEISPSLQKVIWDLPPSATNHFPGKLSLCIGMPVIIRNNNATELCITKGQEGHVVGWQAGIGLHGKNVLNTLFIKLDKPAKIVKIDGLPENVVPITRGSKNVECTFSSDLKEYIHRSQVWVLLNFSMTDYTSQGKTRPKNPVDLSNCRSHQSYYTCLSRSATASGTVIVQSFSPRLITCGASGYLKQEFRELELLDEITKLRYEGELPDCVEGNFRNPLIRSYQKWKGTDYVPSLTHPALKWSVIDPLPLLPVVTDAPWQIIDKKKKKEVDTETEVEGKTTNIQPGFVAAKGSVPVKFGKKRKFEEADNLSVSVKKTKATQIVITSNDSSPSGLIWDGDNYSCAYDALFTVLYEIWSTDTKVWTKRFKEINQHHLKSLSICFKKYMNGQASFETARDTIRHELHSQNPAQFPYGTRGTSVAALTSAILAPHDFVAISSPECTSCEYSEPSIDDRLESVLYEKEDTPKSTCKWLGSLEHESHEQCPCCFSAMVQPISFKSTPSVLVFEINSRNIKVSKNLKFEQGGETVVLDVRELIYHGDFHFTSRIIGTDGMEWYHDGMTTGSSCENEGDFDKFSSRKLLKCKGKKLILVVYARI</sequence>
<keyword evidence="3" id="KW-1185">Reference proteome</keyword>
<dbReference type="OrthoDB" id="3247165at2759"/>
<dbReference type="HOGENOM" id="CLU_029136_0_0_1"/>
<dbReference type="STRING" id="765440.A0A0C3GMA4"/>
<proteinExistence type="predicted"/>
<gene>
    <name evidence="2" type="ORF">PILCRDRAFT_57759</name>
</gene>
<feature type="region of interest" description="Disordered" evidence="1">
    <location>
        <begin position="95"/>
        <end position="118"/>
    </location>
</feature>
<organism evidence="2 3">
    <name type="scientific">Piloderma croceum (strain F 1598)</name>
    <dbReference type="NCBI Taxonomy" id="765440"/>
    <lineage>
        <taxon>Eukaryota</taxon>
        <taxon>Fungi</taxon>
        <taxon>Dikarya</taxon>
        <taxon>Basidiomycota</taxon>
        <taxon>Agaricomycotina</taxon>
        <taxon>Agaricomycetes</taxon>
        <taxon>Agaricomycetidae</taxon>
        <taxon>Atheliales</taxon>
        <taxon>Atheliaceae</taxon>
        <taxon>Piloderma</taxon>
    </lineage>
</organism>
<dbReference type="EMBL" id="KN832971">
    <property type="protein sequence ID" value="KIM91636.1"/>
    <property type="molecule type" value="Genomic_DNA"/>
</dbReference>
<reference evidence="3" key="2">
    <citation type="submission" date="2015-01" db="EMBL/GenBank/DDBJ databases">
        <title>Evolutionary Origins and Diversification of the Mycorrhizal Mutualists.</title>
        <authorList>
            <consortium name="DOE Joint Genome Institute"/>
            <consortium name="Mycorrhizal Genomics Consortium"/>
            <person name="Kohler A."/>
            <person name="Kuo A."/>
            <person name="Nagy L.G."/>
            <person name="Floudas D."/>
            <person name="Copeland A."/>
            <person name="Barry K.W."/>
            <person name="Cichocki N."/>
            <person name="Veneault-Fourrey C."/>
            <person name="LaButti K."/>
            <person name="Lindquist E.A."/>
            <person name="Lipzen A."/>
            <person name="Lundell T."/>
            <person name="Morin E."/>
            <person name="Murat C."/>
            <person name="Riley R."/>
            <person name="Ohm R."/>
            <person name="Sun H."/>
            <person name="Tunlid A."/>
            <person name="Henrissat B."/>
            <person name="Grigoriev I.V."/>
            <person name="Hibbett D.S."/>
            <person name="Martin F."/>
        </authorList>
    </citation>
    <scope>NUCLEOTIDE SEQUENCE [LARGE SCALE GENOMIC DNA]</scope>
    <source>
        <strain evidence="3">F 1598</strain>
    </source>
</reference>
<accession>A0A0C3GMA4</accession>
<protein>
    <submittedName>
        <fullName evidence="2">Uncharacterized protein</fullName>
    </submittedName>
</protein>
<dbReference type="AlphaFoldDB" id="A0A0C3GMA4"/>
<evidence type="ECO:0000313" key="2">
    <source>
        <dbReference type="EMBL" id="KIM91636.1"/>
    </source>
</evidence>
<evidence type="ECO:0000313" key="3">
    <source>
        <dbReference type="Proteomes" id="UP000054166"/>
    </source>
</evidence>
<reference evidence="2 3" key="1">
    <citation type="submission" date="2014-04" db="EMBL/GenBank/DDBJ databases">
        <authorList>
            <consortium name="DOE Joint Genome Institute"/>
            <person name="Kuo A."/>
            <person name="Tarkka M."/>
            <person name="Buscot F."/>
            <person name="Kohler A."/>
            <person name="Nagy L.G."/>
            <person name="Floudas D."/>
            <person name="Copeland A."/>
            <person name="Barry K.W."/>
            <person name="Cichocki N."/>
            <person name="Veneault-Fourrey C."/>
            <person name="LaButti K."/>
            <person name="Lindquist E.A."/>
            <person name="Lipzen A."/>
            <person name="Lundell T."/>
            <person name="Morin E."/>
            <person name="Murat C."/>
            <person name="Sun H."/>
            <person name="Tunlid A."/>
            <person name="Henrissat B."/>
            <person name="Grigoriev I.V."/>
            <person name="Hibbett D.S."/>
            <person name="Martin F."/>
            <person name="Nordberg H.P."/>
            <person name="Cantor M.N."/>
            <person name="Hua S.X."/>
        </authorList>
    </citation>
    <scope>NUCLEOTIDE SEQUENCE [LARGE SCALE GENOMIC DNA]</scope>
    <source>
        <strain evidence="2 3">F 1598</strain>
    </source>
</reference>
<dbReference type="Proteomes" id="UP000054166">
    <property type="component" value="Unassembled WGS sequence"/>
</dbReference>
<feature type="compositionally biased region" description="Basic residues" evidence="1">
    <location>
        <begin position="104"/>
        <end position="113"/>
    </location>
</feature>
<name>A0A0C3GMA4_PILCF</name>